<dbReference type="OrthoDB" id="9802264at2"/>
<dbReference type="GO" id="GO:0005886">
    <property type="term" value="C:plasma membrane"/>
    <property type="evidence" value="ECO:0007669"/>
    <property type="project" value="UniProtKB-SubCell"/>
</dbReference>
<dbReference type="GO" id="GO:0005524">
    <property type="term" value="F:ATP binding"/>
    <property type="evidence" value="ECO:0007669"/>
    <property type="project" value="UniProtKB-KW"/>
</dbReference>
<dbReference type="InterPro" id="IPR017871">
    <property type="entry name" value="ABC_transporter-like_CS"/>
</dbReference>
<name>A0A5P2AM09_STRVZ</name>
<dbReference type="EC" id="7.4.2.1" evidence="9"/>
<evidence type="ECO:0000256" key="7">
    <source>
        <dbReference type="ARBA" id="ARBA00022970"/>
    </source>
</evidence>
<dbReference type="SUPFAM" id="SSF52540">
    <property type="entry name" value="P-loop containing nucleoside triphosphate hydrolases"/>
    <property type="match status" value="1"/>
</dbReference>
<dbReference type="InterPro" id="IPR003439">
    <property type="entry name" value="ABC_transporter-like_ATP-bd"/>
</dbReference>
<gene>
    <name evidence="12" type="ORF">DEJ46_07825</name>
</gene>
<accession>A0A5P2AM09</accession>
<dbReference type="RefSeq" id="WP_150264814.1">
    <property type="nucleotide sequence ID" value="NZ_CP029194.1"/>
</dbReference>
<protein>
    <recommendedName>
        <fullName evidence="9">ABC-type polar-amino-acid transporter</fullName>
        <ecNumber evidence="9">7.4.2.1</ecNumber>
    </recommendedName>
</protein>
<keyword evidence="7" id="KW-0029">Amino-acid transport</keyword>
<comment type="subcellular location">
    <subcellularLocation>
        <location evidence="1">Cell membrane</location>
        <topology evidence="1">Peripheral membrane protein</topology>
    </subcellularLocation>
</comment>
<organism evidence="12 13">
    <name type="scientific">Streptomyces venezuelae</name>
    <dbReference type="NCBI Taxonomy" id="54571"/>
    <lineage>
        <taxon>Bacteria</taxon>
        <taxon>Bacillati</taxon>
        <taxon>Actinomycetota</taxon>
        <taxon>Actinomycetes</taxon>
        <taxon>Kitasatosporales</taxon>
        <taxon>Streptomycetaceae</taxon>
        <taxon>Streptomyces</taxon>
    </lineage>
</organism>
<dbReference type="PANTHER" id="PTHR43166">
    <property type="entry name" value="AMINO ACID IMPORT ATP-BINDING PROTEIN"/>
    <property type="match status" value="1"/>
</dbReference>
<evidence type="ECO:0000256" key="6">
    <source>
        <dbReference type="ARBA" id="ARBA00022840"/>
    </source>
</evidence>
<dbReference type="InterPro" id="IPR050086">
    <property type="entry name" value="MetN_ABC_transporter-like"/>
</dbReference>
<keyword evidence="5" id="KW-0547">Nucleotide-binding</keyword>
<dbReference type="PROSITE" id="PS00211">
    <property type="entry name" value="ABC_TRANSPORTER_1"/>
    <property type="match status" value="1"/>
</dbReference>
<evidence type="ECO:0000256" key="10">
    <source>
        <dbReference type="ARBA" id="ARBA00047624"/>
    </source>
</evidence>
<dbReference type="InterPro" id="IPR003593">
    <property type="entry name" value="AAA+_ATPase"/>
</dbReference>
<dbReference type="InterPro" id="IPR027417">
    <property type="entry name" value="P-loop_NTPase"/>
</dbReference>
<evidence type="ECO:0000256" key="3">
    <source>
        <dbReference type="ARBA" id="ARBA00022448"/>
    </source>
</evidence>
<proteinExistence type="inferred from homology"/>
<comment type="catalytic activity">
    <reaction evidence="10">
        <text>a polar amino acid(out) + ATP + H2O = a polar amino acid(in) + ADP + phosphate + H(+)</text>
        <dbReference type="Rhea" id="RHEA:14673"/>
        <dbReference type="ChEBI" id="CHEBI:15377"/>
        <dbReference type="ChEBI" id="CHEBI:15378"/>
        <dbReference type="ChEBI" id="CHEBI:30616"/>
        <dbReference type="ChEBI" id="CHEBI:43474"/>
        <dbReference type="ChEBI" id="CHEBI:62031"/>
        <dbReference type="ChEBI" id="CHEBI:456216"/>
        <dbReference type="EC" id="7.4.2.1"/>
    </reaction>
    <physiologicalReaction direction="left-to-right" evidence="10">
        <dbReference type="Rhea" id="RHEA:14674"/>
    </physiologicalReaction>
</comment>
<dbReference type="PROSITE" id="PS50893">
    <property type="entry name" value="ABC_TRANSPORTER_2"/>
    <property type="match status" value="1"/>
</dbReference>
<dbReference type="Gene3D" id="3.40.50.300">
    <property type="entry name" value="P-loop containing nucleotide triphosphate hydrolases"/>
    <property type="match status" value="1"/>
</dbReference>
<evidence type="ECO:0000256" key="5">
    <source>
        <dbReference type="ARBA" id="ARBA00022741"/>
    </source>
</evidence>
<dbReference type="FunFam" id="3.40.50.300:FF:000020">
    <property type="entry name" value="Amino acid ABC transporter ATP-binding component"/>
    <property type="match status" value="1"/>
</dbReference>
<dbReference type="AlphaFoldDB" id="A0A5P2AM09"/>
<dbReference type="Proteomes" id="UP000324106">
    <property type="component" value="Chromosome"/>
</dbReference>
<reference evidence="12 13" key="1">
    <citation type="submission" date="2018-05" db="EMBL/GenBank/DDBJ databases">
        <title>Streptomyces venezuelae.</title>
        <authorList>
            <person name="Kim W."/>
            <person name="Lee N."/>
            <person name="Cho B.-K."/>
        </authorList>
    </citation>
    <scope>NUCLEOTIDE SEQUENCE [LARGE SCALE GENOMIC DNA]</scope>
    <source>
        <strain evidence="12 13">ATCC 15068</strain>
    </source>
</reference>
<comment type="similarity">
    <text evidence="2">Belongs to the ABC transporter superfamily.</text>
</comment>
<evidence type="ECO:0000259" key="11">
    <source>
        <dbReference type="PROSITE" id="PS50893"/>
    </source>
</evidence>
<keyword evidence="6 12" id="KW-0067">ATP-binding</keyword>
<dbReference type="Pfam" id="PF00005">
    <property type="entry name" value="ABC_tran"/>
    <property type="match status" value="1"/>
</dbReference>
<evidence type="ECO:0000256" key="4">
    <source>
        <dbReference type="ARBA" id="ARBA00022475"/>
    </source>
</evidence>
<evidence type="ECO:0000256" key="9">
    <source>
        <dbReference type="ARBA" id="ARBA00038850"/>
    </source>
</evidence>
<feature type="domain" description="ABC transporter" evidence="11">
    <location>
        <begin position="8"/>
        <end position="242"/>
    </location>
</feature>
<dbReference type="PIRSF" id="PIRSF039085">
    <property type="entry name" value="ABC_ATPase_HisP"/>
    <property type="match status" value="1"/>
</dbReference>
<keyword evidence="3" id="KW-0813">Transport</keyword>
<evidence type="ECO:0000256" key="2">
    <source>
        <dbReference type="ARBA" id="ARBA00005417"/>
    </source>
</evidence>
<dbReference type="InterPro" id="IPR030679">
    <property type="entry name" value="ABC_ATPase_HisP-typ"/>
</dbReference>
<evidence type="ECO:0000313" key="13">
    <source>
        <dbReference type="Proteomes" id="UP000324106"/>
    </source>
</evidence>
<dbReference type="GO" id="GO:0016887">
    <property type="term" value="F:ATP hydrolysis activity"/>
    <property type="evidence" value="ECO:0007669"/>
    <property type="project" value="InterPro"/>
</dbReference>
<dbReference type="SMART" id="SM00382">
    <property type="entry name" value="AAA"/>
    <property type="match status" value="1"/>
</dbReference>
<sequence>MAVVDPLIELRGVNKHYGALHVLQDVDLTVGRGEVVVVIGPSGSGKSTLCRAMNRLERVESGEIVVDGQPLPDEGKALARLRAEVGMVFQSFNLFAHKTVLANVSLAQIKVRKRKKEEADRRSRELLDRVGLAAHAEKYPAQLSGGQQQRVAIARALAMDPKALLFDEPTSALDPEMINEVLEVMQQLARDGMTMVVVTHEMGFARSAANRVVFMADGRIVEDRTPEEFFTSPRSERAKDFLSKILTH</sequence>
<keyword evidence="4" id="KW-1003">Cell membrane</keyword>
<keyword evidence="8" id="KW-0472">Membrane</keyword>
<evidence type="ECO:0000256" key="1">
    <source>
        <dbReference type="ARBA" id="ARBA00004202"/>
    </source>
</evidence>
<dbReference type="EMBL" id="CP029194">
    <property type="protein sequence ID" value="QES19006.1"/>
    <property type="molecule type" value="Genomic_DNA"/>
</dbReference>
<dbReference type="GO" id="GO:0015426">
    <property type="term" value="F:ATPase-coupled polar amino acid-transporter activity"/>
    <property type="evidence" value="ECO:0007669"/>
    <property type="project" value="UniProtKB-EC"/>
</dbReference>
<dbReference type="CDD" id="cd03262">
    <property type="entry name" value="ABC_HisP_GlnQ"/>
    <property type="match status" value="1"/>
</dbReference>
<dbReference type="PANTHER" id="PTHR43166:SF9">
    <property type="entry name" value="GLUTAMATE_ASPARTATE IMPORT ATP-BINDING PROTEIN GLTL"/>
    <property type="match status" value="1"/>
</dbReference>
<evidence type="ECO:0000256" key="8">
    <source>
        <dbReference type="ARBA" id="ARBA00023136"/>
    </source>
</evidence>
<evidence type="ECO:0000313" key="12">
    <source>
        <dbReference type="EMBL" id="QES19006.1"/>
    </source>
</evidence>